<keyword evidence="5" id="KW-0798">TonB box</keyword>
<dbReference type="Pfam" id="PF07715">
    <property type="entry name" value="Plug"/>
    <property type="match status" value="1"/>
</dbReference>
<dbReference type="PANTHER" id="PTHR47234">
    <property type="match status" value="1"/>
</dbReference>
<dbReference type="PANTHER" id="PTHR47234:SF2">
    <property type="entry name" value="TONB-DEPENDENT RECEPTOR"/>
    <property type="match status" value="1"/>
</dbReference>
<sequence length="1065" mass="116166">MKITNKCDPIAKAVRSALLAGVTASLLAIPSVYAAEEEAEAEEEEKANTIVVTGSRLQRATYSSIAPLQVITAETSKEAGMISTADIIQGASASAGQQIDLTFSNFVLDNGPGSTTADLRGLGSARTLVLLNGRRLAPAGVEGAPSAPDLNLIPGALVQQYDLLLDGASSIYGSDAVAGVANIKLRQDFDGLELNLFADIPDQPNGEKTTFSAVWGQNYDRGFIGFGAEYVKEESVALADREWTENCNRHVEIDENGQIRHLDLFAKEVRKQKISPYGCRIGNLSGYIANVPGANSIFYTPNFSNGGWGNYSDWSQFSVIPDSDRDGVADISFIDYNLNGDEYAQQGHLFPEQERISIMAYGEYTFDGSANLTPFFEAQYNKKEFFVNQGILQLFPTVPANNAFNICNPNGANGVDCGLAYDQLLTNPAYVEDFIALYGASPADYGLLLGAIGPAATLPVVAVRGDRSQTNTEIEQARVVLGLKGDLPFINFGEVTDWQFETYYSFTESKGISSREGIRDDRLNQAFDTIEDPNNPGSYICRDTSGGCVPVNMFAPSLYSSLVGDFATQAERDFLFDSRDFDTVYKQSIFAAFANGFIMNLPAGDVTAGIGLEYRIDDIESIPDDVARDGLFFGFFSDGGATGDKATKEAYAEVEIPILAGMPGAQELVLNLSTRYTKDEFYGGNNTYAAKLGYRPVESLLIRGTYGTSYRAPNVRENFLNPQTGFRNIFDPCIVPEDARDPITGDYVPANDQRAPEIITNCANNGVDATTLFLANPTYSVEVAGQGVTGLEEEESTSLSYGFAWEQPFSNEFDLTVGATYYQIEVDNTIIRPIAPFIVNDCYTRSTLDSVFCDRITRGDDGLLTIVDEAYINRDNETVRGVDVNINFAKSIDMFDYPVRWTVDLTATHMKERSEIFTDANGNRTADTDQGEFGYPDWKGRLQIGAKVGDWRATWQTYYVGSVGEDPDDVDEFSDISGTSSTCLGGANDVLCRDFGEADKYMTHTASLYYYGDSWTVGAGVRNIFNEEPPVVDGNSILAVNNAPIGAGYDLQGRAYFLNLSKTFK</sequence>
<proteinExistence type="inferred from homology"/>
<protein>
    <submittedName>
        <fullName evidence="9">TonB-dependent receptor</fullName>
    </submittedName>
</protein>
<keyword evidence="3 5" id="KW-0472">Membrane</keyword>
<comment type="similarity">
    <text evidence="5">Belongs to the TonB-dependent receptor family.</text>
</comment>
<dbReference type="EMBL" id="JBEVCJ010000005">
    <property type="protein sequence ID" value="MET1254690.1"/>
    <property type="molecule type" value="Genomic_DNA"/>
</dbReference>
<comment type="caution">
    <text evidence="9">The sequence shown here is derived from an EMBL/GenBank/DDBJ whole genome shotgun (WGS) entry which is preliminary data.</text>
</comment>
<evidence type="ECO:0000313" key="10">
    <source>
        <dbReference type="Proteomes" id="UP001548189"/>
    </source>
</evidence>
<accession>A0ABV2BRX2</accession>
<dbReference type="InterPro" id="IPR037066">
    <property type="entry name" value="Plug_dom_sf"/>
</dbReference>
<keyword evidence="4" id="KW-0998">Cell outer membrane</keyword>
<keyword evidence="10" id="KW-1185">Reference proteome</keyword>
<dbReference type="InterPro" id="IPR010916">
    <property type="entry name" value="TonB_box_CS"/>
</dbReference>
<feature type="chain" id="PRO_5046632250" evidence="6">
    <location>
        <begin position="35"/>
        <end position="1065"/>
    </location>
</feature>
<evidence type="ECO:0000259" key="8">
    <source>
        <dbReference type="Pfam" id="PF07715"/>
    </source>
</evidence>
<gene>
    <name evidence="9" type="ORF">ABVT43_06085</name>
</gene>
<feature type="domain" description="TonB-dependent receptor plug" evidence="8">
    <location>
        <begin position="64"/>
        <end position="180"/>
    </location>
</feature>
<dbReference type="PROSITE" id="PS00430">
    <property type="entry name" value="TONB_DEPENDENT_REC_1"/>
    <property type="match status" value="1"/>
</dbReference>
<dbReference type="SUPFAM" id="SSF56935">
    <property type="entry name" value="Porins"/>
    <property type="match status" value="1"/>
</dbReference>
<dbReference type="InterPro" id="IPR012910">
    <property type="entry name" value="Plug_dom"/>
</dbReference>
<reference evidence="9 10" key="1">
    <citation type="submission" date="2024-06" db="EMBL/GenBank/DDBJ databases">
        <authorList>
            <person name="Li F."/>
        </authorList>
    </citation>
    <scope>NUCLEOTIDE SEQUENCE [LARGE SCALE GENOMIC DNA]</scope>
    <source>
        <strain evidence="9 10">GXAS 311</strain>
    </source>
</reference>
<name>A0ABV2BRX2_9GAMM</name>
<dbReference type="Pfam" id="PF00593">
    <property type="entry name" value="TonB_dep_Rec_b-barrel"/>
    <property type="match status" value="1"/>
</dbReference>
<dbReference type="InterPro" id="IPR036942">
    <property type="entry name" value="Beta-barrel_TonB_sf"/>
</dbReference>
<dbReference type="Gene3D" id="2.40.170.20">
    <property type="entry name" value="TonB-dependent receptor, beta-barrel domain"/>
    <property type="match status" value="1"/>
</dbReference>
<dbReference type="Gene3D" id="2.170.130.10">
    <property type="entry name" value="TonB-dependent receptor, plug domain"/>
    <property type="match status" value="1"/>
</dbReference>
<comment type="subcellular location">
    <subcellularLocation>
        <location evidence="1 5">Cell outer membrane</location>
    </subcellularLocation>
</comment>
<feature type="domain" description="TonB-dependent receptor-like beta-barrel" evidence="7">
    <location>
        <begin position="465"/>
        <end position="1024"/>
    </location>
</feature>
<keyword evidence="9" id="KW-0675">Receptor</keyword>
<keyword evidence="2 6" id="KW-0732">Signal</keyword>
<evidence type="ECO:0000313" key="9">
    <source>
        <dbReference type="EMBL" id="MET1254690.1"/>
    </source>
</evidence>
<evidence type="ECO:0000256" key="1">
    <source>
        <dbReference type="ARBA" id="ARBA00004442"/>
    </source>
</evidence>
<dbReference type="InterPro" id="IPR000531">
    <property type="entry name" value="Beta-barrel_TonB"/>
</dbReference>
<feature type="signal peptide" evidence="6">
    <location>
        <begin position="1"/>
        <end position="34"/>
    </location>
</feature>
<evidence type="ECO:0000256" key="3">
    <source>
        <dbReference type="ARBA" id="ARBA00023136"/>
    </source>
</evidence>
<evidence type="ECO:0000256" key="6">
    <source>
        <dbReference type="SAM" id="SignalP"/>
    </source>
</evidence>
<evidence type="ECO:0000256" key="4">
    <source>
        <dbReference type="ARBA" id="ARBA00023237"/>
    </source>
</evidence>
<dbReference type="Proteomes" id="UP001548189">
    <property type="component" value="Unassembled WGS sequence"/>
</dbReference>
<dbReference type="RefSeq" id="WP_353874273.1">
    <property type="nucleotide sequence ID" value="NZ_JBEVCJ010000005.1"/>
</dbReference>
<evidence type="ECO:0000256" key="5">
    <source>
        <dbReference type="RuleBase" id="RU003357"/>
    </source>
</evidence>
<evidence type="ECO:0000256" key="2">
    <source>
        <dbReference type="ARBA" id="ARBA00022729"/>
    </source>
</evidence>
<evidence type="ECO:0000259" key="7">
    <source>
        <dbReference type="Pfam" id="PF00593"/>
    </source>
</evidence>
<organism evidence="9 10">
    <name type="scientific">Aliikangiella maris</name>
    <dbReference type="NCBI Taxonomy" id="3162458"/>
    <lineage>
        <taxon>Bacteria</taxon>
        <taxon>Pseudomonadati</taxon>
        <taxon>Pseudomonadota</taxon>
        <taxon>Gammaproteobacteria</taxon>
        <taxon>Oceanospirillales</taxon>
        <taxon>Pleioneaceae</taxon>
        <taxon>Aliikangiella</taxon>
    </lineage>
</organism>